<sequence>MFHARLALHQKHCSISTVLLIHIWKRRGPFS</sequence>
<dbReference type="AlphaFoldDB" id="A0A2P2Q955"/>
<accession>A0A2P2Q955</accession>
<evidence type="ECO:0000313" key="1">
    <source>
        <dbReference type="EMBL" id="MBX63409.1"/>
    </source>
</evidence>
<dbReference type="EMBL" id="GGEC01082925">
    <property type="protein sequence ID" value="MBX63409.1"/>
    <property type="molecule type" value="Transcribed_RNA"/>
</dbReference>
<protein>
    <submittedName>
        <fullName evidence="1">Uncharacterized protein</fullName>
    </submittedName>
</protein>
<reference evidence="1" key="1">
    <citation type="submission" date="2018-02" db="EMBL/GenBank/DDBJ databases">
        <title>Rhizophora mucronata_Transcriptome.</title>
        <authorList>
            <person name="Meera S.P."/>
            <person name="Sreeshan A."/>
            <person name="Augustine A."/>
        </authorList>
    </citation>
    <scope>NUCLEOTIDE SEQUENCE</scope>
    <source>
        <tissue evidence="1">Leaf</tissue>
    </source>
</reference>
<organism evidence="1">
    <name type="scientific">Rhizophora mucronata</name>
    <name type="common">Asiatic mangrove</name>
    <dbReference type="NCBI Taxonomy" id="61149"/>
    <lineage>
        <taxon>Eukaryota</taxon>
        <taxon>Viridiplantae</taxon>
        <taxon>Streptophyta</taxon>
        <taxon>Embryophyta</taxon>
        <taxon>Tracheophyta</taxon>
        <taxon>Spermatophyta</taxon>
        <taxon>Magnoliopsida</taxon>
        <taxon>eudicotyledons</taxon>
        <taxon>Gunneridae</taxon>
        <taxon>Pentapetalae</taxon>
        <taxon>rosids</taxon>
        <taxon>fabids</taxon>
        <taxon>Malpighiales</taxon>
        <taxon>Rhizophoraceae</taxon>
        <taxon>Rhizophora</taxon>
    </lineage>
</organism>
<proteinExistence type="predicted"/>
<name>A0A2P2Q955_RHIMU</name>